<name>A0A5J4U8Z5_9EUKA</name>
<organism evidence="1 2">
    <name type="scientific">Streblomastix strix</name>
    <dbReference type="NCBI Taxonomy" id="222440"/>
    <lineage>
        <taxon>Eukaryota</taxon>
        <taxon>Metamonada</taxon>
        <taxon>Preaxostyla</taxon>
        <taxon>Oxymonadida</taxon>
        <taxon>Streblomastigidae</taxon>
        <taxon>Streblomastix</taxon>
    </lineage>
</organism>
<accession>A0A5J4U8Z5</accession>
<protein>
    <submittedName>
        <fullName evidence="1">Uncharacterized protein</fullName>
    </submittedName>
</protein>
<proteinExistence type="predicted"/>
<comment type="caution">
    <text evidence="1">The sequence shown here is derived from an EMBL/GenBank/DDBJ whole genome shotgun (WGS) entry which is preliminary data.</text>
</comment>
<dbReference type="Proteomes" id="UP000324800">
    <property type="component" value="Unassembled WGS sequence"/>
</dbReference>
<evidence type="ECO:0000313" key="1">
    <source>
        <dbReference type="EMBL" id="KAA6366653.1"/>
    </source>
</evidence>
<evidence type="ECO:0000313" key="2">
    <source>
        <dbReference type="Proteomes" id="UP000324800"/>
    </source>
</evidence>
<gene>
    <name evidence="1" type="ORF">EZS28_037820</name>
</gene>
<dbReference type="EMBL" id="SNRW01019143">
    <property type="protein sequence ID" value="KAA6366653.1"/>
    <property type="molecule type" value="Genomic_DNA"/>
</dbReference>
<reference evidence="1 2" key="1">
    <citation type="submission" date="2019-03" db="EMBL/GenBank/DDBJ databases">
        <title>Single cell metagenomics reveals metabolic interactions within the superorganism composed of flagellate Streblomastix strix and complex community of Bacteroidetes bacteria on its surface.</title>
        <authorList>
            <person name="Treitli S.C."/>
            <person name="Kolisko M."/>
            <person name="Husnik F."/>
            <person name="Keeling P."/>
            <person name="Hampl V."/>
        </authorList>
    </citation>
    <scope>NUCLEOTIDE SEQUENCE [LARGE SCALE GENOMIC DNA]</scope>
    <source>
        <strain evidence="1">ST1C</strain>
    </source>
</reference>
<sequence>MTYTYDSTFRVNPLSPRYNNIEDGSNETPTKFSYVVHLSGLCTSFISQYWMDVLQKDQSEMTEEEKKKKQLEIEKMQKGFVPSLQAHSNSKNTWIVYTALTAIQRALRGSF</sequence>
<dbReference type="AlphaFoldDB" id="A0A5J4U8Z5"/>